<evidence type="ECO:0000313" key="2">
    <source>
        <dbReference type="Proteomes" id="UP000235861"/>
    </source>
</evidence>
<comment type="caution">
    <text evidence="1">The sequence shown here is derived from an EMBL/GenBank/DDBJ whole genome shotgun (WGS) entry which is preliminary data.</text>
</comment>
<organism evidence="1 2">
    <name type="scientific">Aeromonas cavernicola</name>
    <dbReference type="NCBI Taxonomy" id="1006623"/>
    <lineage>
        <taxon>Bacteria</taxon>
        <taxon>Pseudomonadati</taxon>
        <taxon>Pseudomonadota</taxon>
        <taxon>Gammaproteobacteria</taxon>
        <taxon>Aeromonadales</taxon>
        <taxon>Aeromonadaceae</taxon>
        <taxon>Aeromonas</taxon>
    </lineage>
</organism>
<keyword evidence="2" id="KW-1185">Reference proteome</keyword>
<dbReference type="OrthoDB" id="5768421at2"/>
<reference evidence="1 2" key="1">
    <citation type="submission" date="2017-11" db="EMBL/GenBank/DDBJ databases">
        <title>Draft genome sequence of environmental isolate Aeromonas cavernicola sp. nov. MDC 2508.</title>
        <authorList>
            <person name="Colston S.M."/>
            <person name="Navarro A."/>
            <person name="Martinez-Murcia A.J."/>
            <person name="Graf J."/>
        </authorList>
    </citation>
    <scope>NUCLEOTIDE SEQUENCE [LARGE SCALE GENOMIC DNA]</scope>
    <source>
        <strain evidence="1 2">MDC 2508</strain>
    </source>
</reference>
<dbReference type="RefSeq" id="WP_100293024.1">
    <property type="nucleotide sequence ID" value="NZ_PGGC01000038.1"/>
</dbReference>
<dbReference type="Proteomes" id="UP000235861">
    <property type="component" value="Unassembled WGS sequence"/>
</dbReference>
<name>A0A2H9U7H1_9GAMM</name>
<protein>
    <submittedName>
        <fullName evidence="1">Uncharacterized protein</fullName>
    </submittedName>
</protein>
<evidence type="ECO:0000313" key="1">
    <source>
        <dbReference type="EMBL" id="PJG59997.1"/>
    </source>
</evidence>
<gene>
    <name evidence="1" type="ORF">CUC53_04375</name>
</gene>
<dbReference type="AlphaFoldDB" id="A0A2H9U7H1"/>
<proteinExistence type="predicted"/>
<accession>A0A2H9U7H1</accession>
<sequence>MTTRPSPENKLTIKLRIEPSCLGPNGIDHIETFCAVAAKMFATVAPELVNWELTPRYDKQLPEQECFIDERRLSDEQTSLFLRHVGWEWDELQDQLDSILAQLVERYFKTLP</sequence>
<dbReference type="EMBL" id="PGGC01000038">
    <property type="protein sequence ID" value="PJG59997.1"/>
    <property type="molecule type" value="Genomic_DNA"/>
</dbReference>